<comment type="caution">
    <text evidence="3">The sequence shown here is derived from an EMBL/GenBank/DDBJ whole genome shotgun (WGS) entry which is preliminary data.</text>
</comment>
<dbReference type="Proteomes" id="UP000580568">
    <property type="component" value="Unassembled WGS sequence"/>
</dbReference>
<sequence>MIYVFKFIANLILPPGCFILLLIIWAVLQYSREKKIPKLALIVAALIYITSIPLTANFLIHSLEYKFNPPSKLDGDVIVMLGGGATLSSPDISGIGSLSGSSANRLLTTARLYNKTKLPIIISGGSVYGENGSEAEIAKRQLIDLGINEKDIIAEDKSRTTTENALYTSKIMKEHNFSKPILVTSAFHMDRSIMNFTNADIKSAIPYPSDYFTNAKLTIGLRSFIPNASSFDTNVIALHEYLGMLQLWVCRLSSTFGSSSNLMKNQF</sequence>
<dbReference type="EMBL" id="BLZR01000001">
    <property type="protein sequence ID" value="GFP74226.1"/>
    <property type="molecule type" value="Genomic_DNA"/>
</dbReference>
<keyword evidence="1" id="KW-0472">Membrane</keyword>
<dbReference type="GO" id="GO:0005886">
    <property type="term" value="C:plasma membrane"/>
    <property type="evidence" value="ECO:0007669"/>
    <property type="project" value="TreeGrafter"/>
</dbReference>
<dbReference type="Pfam" id="PF02698">
    <property type="entry name" value="DUF218"/>
    <property type="match status" value="1"/>
</dbReference>
<keyword evidence="4" id="KW-1185">Reference proteome</keyword>
<dbReference type="InterPro" id="IPR051599">
    <property type="entry name" value="Cell_Envelope_Assoc"/>
</dbReference>
<dbReference type="GO" id="GO:0043164">
    <property type="term" value="P:Gram-negative-bacterium-type cell wall biogenesis"/>
    <property type="evidence" value="ECO:0007669"/>
    <property type="project" value="TreeGrafter"/>
</dbReference>
<dbReference type="PANTHER" id="PTHR30336">
    <property type="entry name" value="INNER MEMBRANE PROTEIN, PROBABLE PERMEASE"/>
    <property type="match status" value="1"/>
</dbReference>
<dbReference type="GO" id="GO:0000270">
    <property type="term" value="P:peptidoglycan metabolic process"/>
    <property type="evidence" value="ECO:0007669"/>
    <property type="project" value="TreeGrafter"/>
</dbReference>
<gene>
    <name evidence="3" type="ORF">bsdtw1_00271</name>
</gene>
<dbReference type="Gene3D" id="3.40.50.620">
    <property type="entry name" value="HUPs"/>
    <property type="match status" value="1"/>
</dbReference>
<evidence type="ECO:0000259" key="2">
    <source>
        <dbReference type="Pfam" id="PF02698"/>
    </source>
</evidence>
<proteinExistence type="predicted"/>
<feature type="transmembrane region" description="Helical" evidence="1">
    <location>
        <begin position="7"/>
        <end position="27"/>
    </location>
</feature>
<organism evidence="3 4">
    <name type="scientific">Clostridium fungisolvens</name>
    <dbReference type="NCBI Taxonomy" id="1604897"/>
    <lineage>
        <taxon>Bacteria</taxon>
        <taxon>Bacillati</taxon>
        <taxon>Bacillota</taxon>
        <taxon>Clostridia</taxon>
        <taxon>Eubacteriales</taxon>
        <taxon>Clostridiaceae</taxon>
        <taxon>Clostridium</taxon>
    </lineage>
</organism>
<feature type="domain" description="DUF218" evidence="2">
    <location>
        <begin position="76"/>
        <end position="243"/>
    </location>
</feature>
<name>A0A6V8SBZ5_9CLOT</name>
<evidence type="ECO:0000313" key="4">
    <source>
        <dbReference type="Proteomes" id="UP000580568"/>
    </source>
</evidence>
<dbReference type="CDD" id="cd06259">
    <property type="entry name" value="YdcF-like"/>
    <property type="match status" value="1"/>
</dbReference>
<reference evidence="3 4" key="1">
    <citation type="submission" date="2020-07" db="EMBL/GenBank/DDBJ databases">
        <title>A new beta-1,3-glucan-decomposing anaerobic bacterium isolated from anoxic soil subjected to biological soil disinfestation.</title>
        <authorList>
            <person name="Ueki A."/>
            <person name="Tonouchi A."/>
        </authorList>
    </citation>
    <scope>NUCLEOTIDE SEQUENCE [LARGE SCALE GENOMIC DNA]</scope>
    <source>
        <strain evidence="3 4">TW1</strain>
    </source>
</reference>
<keyword evidence="1" id="KW-1133">Transmembrane helix</keyword>
<accession>A0A6V8SBZ5</accession>
<dbReference type="RefSeq" id="WP_183275792.1">
    <property type="nucleotide sequence ID" value="NZ_BLZR01000001.1"/>
</dbReference>
<dbReference type="AlphaFoldDB" id="A0A6V8SBZ5"/>
<evidence type="ECO:0000256" key="1">
    <source>
        <dbReference type="SAM" id="Phobius"/>
    </source>
</evidence>
<feature type="transmembrane region" description="Helical" evidence="1">
    <location>
        <begin position="39"/>
        <end position="60"/>
    </location>
</feature>
<dbReference type="InterPro" id="IPR014729">
    <property type="entry name" value="Rossmann-like_a/b/a_fold"/>
</dbReference>
<evidence type="ECO:0000313" key="3">
    <source>
        <dbReference type="EMBL" id="GFP74226.1"/>
    </source>
</evidence>
<dbReference type="PANTHER" id="PTHR30336:SF4">
    <property type="entry name" value="ENVELOPE BIOGENESIS FACTOR ELYC"/>
    <property type="match status" value="1"/>
</dbReference>
<protein>
    <recommendedName>
        <fullName evidence="2">DUF218 domain-containing protein</fullName>
    </recommendedName>
</protein>
<dbReference type="InterPro" id="IPR003848">
    <property type="entry name" value="DUF218"/>
</dbReference>
<keyword evidence="1" id="KW-0812">Transmembrane</keyword>